<dbReference type="EMBL" id="JAIXNE010000005">
    <property type="protein sequence ID" value="MCA6078333.1"/>
    <property type="molecule type" value="Genomic_DNA"/>
</dbReference>
<dbReference type="InterPro" id="IPR023393">
    <property type="entry name" value="START-like_dom_sf"/>
</dbReference>
<dbReference type="Gene3D" id="3.30.530.20">
    <property type="match status" value="1"/>
</dbReference>
<dbReference type="Pfam" id="PF10604">
    <property type="entry name" value="Polyketide_cyc2"/>
    <property type="match status" value="1"/>
</dbReference>
<dbReference type="CDD" id="cd07821">
    <property type="entry name" value="PYR_PYL_RCAR_like"/>
    <property type="match status" value="1"/>
</dbReference>
<protein>
    <submittedName>
        <fullName evidence="1">SRPBCC family protein</fullName>
    </submittedName>
</protein>
<organism evidence="1 2">
    <name type="scientific">Fulvivirga sedimenti</name>
    <dbReference type="NCBI Taxonomy" id="2879465"/>
    <lineage>
        <taxon>Bacteria</taxon>
        <taxon>Pseudomonadati</taxon>
        <taxon>Bacteroidota</taxon>
        <taxon>Cytophagia</taxon>
        <taxon>Cytophagales</taxon>
        <taxon>Fulvivirgaceae</taxon>
        <taxon>Fulvivirga</taxon>
    </lineage>
</organism>
<dbReference type="RefSeq" id="WP_225699186.1">
    <property type="nucleotide sequence ID" value="NZ_JAIXNE010000005.1"/>
</dbReference>
<comment type="caution">
    <text evidence="1">The sequence shown here is derived from an EMBL/GenBank/DDBJ whole genome shotgun (WGS) entry which is preliminary data.</text>
</comment>
<evidence type="ECO:0000313" key="2">
    <source>
        <dbReference type="Proteomes" id="UP001139409"/>
    </source>
</evidence>
<gene>
    <name evidence="1" type="ORF">LDX50_25900</name>
</gene>
<dbReference type="InterPro" id="IPR019587">
    <property type="entry name" value="Polyketide_cyclase/dehydratase"/>
</dbReference>
<sequence>MNTLHNEIIIDAPLDKIWESLAIAEKLDSYDPTVKKSTATSEIKSGLGASRKVDMLDGKNWFEETCTTYEPNRALTYTLTACSFPVHKLHHDYSFEQVGDKTRVTQKMNIQMKYGVLGKLMFAMLKPKWNSGIKEFLGGLKKVSENE</sequence>
<evidence type="ECO:0000313" key="1">
    <source>
        <dbReference type="EMBL" id="MCA6078333.1"/>
    </source>
</evidence>
<dbReference type="Proteomes" id="UP001139409">
    <property type="component" value="Unassembled WGS sequence"/>
</dbReference>
<proteinExistence type="predicted"/>
<keyword evidence="2" id="KW-1185">Reference proteome</keyword>
<name>A0A9X1KYX1_9BACT</name>
<reference evidence="1" key="1">
    <citation type="submission" date="2021-09" db="EMBL/GenBank/DDBJ databases">
        <title>Fulvivirga sp. isolated from coastal sediment.</title>
        <authorList>
            <person name="Yu H."/>
        </authorList>
    </citation>
    <scope>NUCLEOTIDE SEQUENCE</scope>
    <source>
        <strain evidence="1">1062</strain>
    </source>
</reference>
<accession>A0A9X1KYX1</accession>
<dbReference type="SUPFAM" id="SSF55961">
    <property type="entry name" value="Bet v1-like"/>
    <property type="match status" value="1"/>
</dbReference>
<dbReference type="AlphaFoldDB" id="A0A9X1KYX1"/>